<evidence type="ECO:0000259" key="6">
    <source>
        <dbReference type="PROSITE" id="PS50126"/>
    </source>
</evidence>
<gene>
    <name evidence="7" type="ORF">E1I69_00245</name>
</gene>
<comment type="cofactor">
    <cofactor evidence="1">
        <name>Mg(2+)</name>
        <dbReference type="ChEBI" id="CHEBI:18420"/>
    </cofactor>
</comment>
<dbReference type="Gene3D" id="3.40.1260.20">
    <property type="entry name" value="Ribonuclease E, catalytic domain"/>
    <property type="match status" value="1"/>
</dbReference>
<dbReference type="PROSITE" id="PS50126">
    <property type="entry name" value="S1"/>
    <property type="match status" value="1"/>
</dbReference>
<dbReference type="GO" id="GO:0004540">
    <property type="term" value="F:RNA nuclease activity"/>
    <property type="evidence" value="ECO:0007669"/>
    <property type="project" value="InterPro"/>
</dbReference>
<dbReference type="GO" id="GO:0016787">
    <property type="term" value="F:hydrolase activity"/>
    <property type="evidence" value="ECO:0007669"/>
    <property type="project" value="UniProtKB-KW"/>
</dbReference>
<feature type="domain" description="S1 motif" evidence="6">
    <location>
        <begin position="38"/>
        <end position="116"/>
    </location>
</feature>
<dbReference type="InterPro" id="IPR004659">
    <property type="entry name" value="RNase_E/G"/>
</dbReference>
<keyword evidence="4" id="KW-0460">Magnesium</keyword>
<dbReference type="EMBL" id="SLUB01000001">
    <property type="protein sequence ID" value="THE15313.1"/>
    <property type="molecule type" value="Genomic_DNA"/>
</dbReference>
<dbReference type="GO" id="GO:0006364">
    <property type="term" value="P:rRNA processing"/>
    <property type="evidence" value="ECO:0007669"/>
    <property type="project" value="TreeGrafter"/>
</dbReference>
<sequence length="489" mass="56310">MKTIIINAKTSEKRVAVLEENKVLELNIQQPKHKEIVGNIYKGRVIDVLPGMQAAFVDIGIGRNGYIGRDQLVSYHRSPPSQKEKNISHFVRQGEEIIVQVTKEGGDRKGPKLTSLIEFPGASLVYLPFGNYVAVSRKMKEEEERDRWRRFGQANLQNEEGLIVRTACENQDEVKILKELEFGRSRYQSLQKQQKQLKAPGLLFDANNLVDKIILEYRLETIKEIVIDDTQTFRQLKEQLGEEKVSYYRGKENIFSYYGIEKEIERGLKSIVWLDNGAYLLIEQTEALTIIDVNTGKFQGKENLRDTVLKANFAAAKEIAYQLMLRDISGIILIDFIDMKINDDRQKVIQALRSVSKKDRNRVTVHGFTSLGILEITRKKTRNDLSAILQTNCPTCTGTGRIDSPETVVFKLERELWEHQGMDHDAVWIEATEEVKHVFLGEHHEHKKRLEEALSIKMYITELVSSRHDYKIRQIGSNDEIKARINQLT</sequence>
<dbReference type="SUPFAM" id="SSF50249">
    <property type="entry name" value="Nucleic acid-binding proteins"/>
    <property type="match status" value="1"/>
</dbReference>
<proteinExistence type="predicted"/>
<accession>A0A4V3V8H8</accession>
<protein>
    <submittedName>
        <fullName evidence="7">Rne/Rng family ribonuclease</fullName>
    </submittedName>
</protein>
<dbReference type="NCBIfam" id="TIGR00757">
    <property type="entry name" value="RNaseEG"/>
    <property type="match status" value="1"/>
</dbReference>
<dbReference type="AlphaFoldDB" id="A0A4V3V8H8"/>
<dbReference type="GO" id="GO:0005737">
    <property type="term" value="C:cytoplasm"/>
    <property type="evidence" value="ECO:0007669"/>
    <property type="project" value="TreeGrafter"/>
</dbReference>
<dbReference type="RefSeq" id="WP_136377638.1">
    <property type="nucleotide sequence ID" value="NZ_SLUB01000001.1"/>
</dbReference>
<evidence type="ECO:0000313" key="7">
    <source>
        <dbReference type="EMBL" id="THE15313.1"/>
    </source>
</evidence>
<keyword evidence="3" id="KW-0378">Hydrolase</keyword>
<keyword evidence="5" id="KW-0694">RNA-binding</keyword>
<evidence type="ECO:0000256" key="1">
    <source>
        <dbReference type="ARBA" id="ARBA00001946"/>
    </source>
</evidence>
<dbReference type="Pfam" id="PF10150">
    <property type="entry name" value="RNase_E_G"/>
    <property type="match status" value="1"/>
</dbReference>
<dbReference type="PANTHER" id="PTHR30001">
    <property type="entry name" value="RIBONUCLEASE"/>
    <property type="match status" value="1"/>
</dbReference>
<dbReference type="InterPro" id="IPR003029">
    <property type="entry name" value="S1_domain"/>
</dbReference>
<dbReference type="GO" id="GO:0003723">
    <property type="term" value="F:RNA binding"/>
    <property type="evidence" value="ECO:0007669"/>
    <property type="project" value="UniProtKB-KW"/>
</dbReference>
<evidence type="ECO:0000256" key="5">
    <source>
        <dbReference type="ARBA" id="ARBA00022884"/>
    </source>
</evidence>
<dbReference type="Gene3D" id="2.40.50.140">
    <property type="entry name" value="Nucleic acid-binding proteins"/>
    <property type="match status" value="1"/>
</dbReference>
<evidence type="ECO:0000256" key="4">
    <source>
        <dbReference type="ARBA" id="ARBA00022842"/>
    </source>
</evidence>
<dbReference type="SMART" id="SM00316">
    <property type="entry name" value="S1"/>
    <property type="match status" value="1"/>
</dbReference>
<dbReference type="CDD" id="cd04453">
    <property type="entry name" value="S1_RNase_E"/>
    <property type="match status" value="1"/>
</dbReference>
<keyword evidence="8" id="KW-1185">Reference proteome</keyword>
<dbReference type="InterPro" id="IPR019307">
    <property type="entry name" value="RNA-bd_AU-1/RNase_E/G"/>
</dbReference>
<dbReference type="STRING" id="1033734.GCA_000285535_03656"/>
<evidence type="ECO:0000256" key="3">
    <source>
        <dbReference type="ARBA" id="ARBA00022801"/>
    </source>
</evidence>
<dbReference type="OrthoDB" id="9804278at2"/>
<name>A0A4V3V8H8_9BACI</name>
<dbReference type="GO" id="GO:0046872">
    <property type="term" value="F:metal ion binding"/>
    <property type="evidence" value="ECO:0007669"/>
    <property type="project" value="UniProtKB-KW"/>
</dbReference>
<dbReference type="PANTHER" id="PTHR30001:SF0">
    <property type="entry name" value="RIBONUCLEASE G"/>
    <property type="match status" value="1"/>
</dbReference>
<organism evidence="7 8">
    <name type="scientific">Bacillus timonensis</name>
    <dbReference type="NCBI Taxonomy" id="1033734"/>
    <lineage>
        <taxon>Bacteria</taxon>
        <taxon>Bacillati</taxon>
        <taxon>Bacillota</taxon>
        <taxon>Bacilli</taxon>
        <taxon>Bacillales</taxon>
        <taxon>Bacillaceae</taxon>
        <taxon>Bacillus</taxon>
    </lineage>
</organism>
<keyword evidence="2" id="KW-0479">Metal-binding</keyword>
<dbReference type="Proteomes" id="UP000306477">
    <property type="component" value="Unassembled WGS sequence"/>
</dbReference>
<evidence type="ECO:0000256" key="2">
    <source>
        <dbReference type="ARBA" id="ARBA00022723"/>
    </source>
</evidence>
<comment type="caution">
    <text evidence="7">The sequence shown here is derived from an EMBL/GenBank/DDBJ whole genome shotgun (WGS) entry which is preliminary data.</text>
</comment>
<evidence type="ECO:0000313" key="8">
    <source>
        <dbReference type="Proteomes" id="UP000306477"/>
    </source>
</evidence>
<reference evidence="7 8" key="1">
    <citation type="journal article" date="2019" name="Indoor Air">
        <title>Impacts of indoor surface finishes on bacterial viability.</title>
        <authorList>
            <person name="Hu J."/>
            <person name="Maamar S.B."/>
            <person name="Glawe A.J."/>
            <person name="Gottel N."/>
            <person name="Gilbert J.A."/>
            <person name="Hartmann E.M."/>
        </authorList>
    </citation>
    <scope>NUCLEOTIDE SEQUENCE [LARGE SCALE GENOMIC DNA]</scope>
    <source>
        <strain evidence="7 8">AF060A6</strain>
    </source>
</reference>
<dbReference type="InterPro" id="IPR012340">
    <property type="entry name" value="NA-bd_OB-fold"/>
</dbReference>